<evidence type="ECO:0000313" key="2">
    <source>
        <dbReference type="EMBL" id="CAL0330172.1"/>
    </source>
</evidence>
<evidence type="ECO:0000313" key="3">
    <source>
        <dbReference type="Proteomes" id="UP001497480"/>
    </source>
</evidence>
<dbReference type="Proteomes" id="UP001497480">
    <property type="component" value="Unassembled WGS sequence"/>
</dbReference>
<dbReference type="EMBL" id="CAXHTB010000022">
    <property type="protein sequence ID" value="CAL0330172.1"/>
    <property type="molecule type" value="Genomic_DNA"/>
</dbReference>
<keyword evidence="3" id="KW-1185">Reference proteome</keyword>
<proteinExistence type="predicted"/>
<gene>
    <name evidence="2" type="ORF">LLUT_LOCUS31232</name>
</gene>
<dbReference type="AlphaFoldDB" id="A0AAV1Y881"/>
<organism evidence="2 3">
    <name type="scientific">Lupinus luteus</name>
    <name type="common">European yellow lupine</name>
    <dbReference type="NCBI Taxonomy" id="3873"/>
    <lineage>
        <taxon>Eukaryota</taxon>
        <taxon>Viridiplantae</taxon>
        <taxon>Streptophyta</taxon>
        <taxon>Embryophyta</taxon>
        <taxon>Tracheophyta</taxon>
        <taxon>Spermatophyta</taxon>
        <taxon>Magnoliopsida</taxon>
        <taxon>eudicotyledons</taxon>
        <taxon>Gunneridae</taxon>
        <taxon>Pentapetalae</taxon>
        <taxon>rosids</taxon>
        <taxon>fabids</taxon>
        <taxon>Fabales</taxon>
        <taxon>Fabaceae</taxon>
        <taxon>Papilionoideae</taxon>
        <taxon>50 kb inversion clade</taxon>
        <taxon>genistoids sensu lato</taxon>
        <taxon>core genistoids</taxon>
        <taxon>Genisteae</taxon>
        <taxon>Lupinus</taxon>
    </lineage>
</organism>
<reference evidence="2 3" key="1">
    <citation type="submission" date="2024-03" db="EMBL/GenBank/DDBJ databases">
        <authorList>
            <person name="Martinez-Hernandez J."/>
        </authorList>
    </citation>
    <scope>NUCLEOTIDE SEQUENCE [LARGE SCALE GENOMIC DNA]</scope>
</reference>
<name>A0AAV1Y881_LUPLU</name>
<feature type="compositionally biased region" description="Basic and acidic residues" evidence="1">
    <location>
        <begin position="45"/>
        <end position="55"/>
    </location>
</feature>
<evidence type="ECO:0000256" key="1">
    <source>
        <dbReference type="SAM" id="MobiDB-lite"/>
    </source>
</evidence>
<sequence length="55" mass="6240">MINERTIVSSAHRFPVSVNPLLPQPLNRMLPQPLPRLYGKRNHSSSHDDNPSPVK</sequence>
<comment type="caution">
    <text evidence="2">The sequence shown here is derived from an EMBL/GenBank/DDBJ whole genome shotgun (WGS) entry which is preliminary data.</text>
</comment>
<protein>
    <submittedName>
        <fullName evidence="2">Uncharacterized protein</fullName>
    </submittedName>
</protein>
<feature type="region of interest" description="Disordered" evidence="1">
    <location>
        <begin position="17"/>
        <end position="55"/>
    </location>
</feature>
<accession>A0AAV1Y881</accession>